<feature type="compositionally biased region" description="Polar residues" evidence="1">
    <location>
        <begin position="38"/>
        <end position="48"/>
    </location>
</feature>
<name>A0A392ME85_9FABA</name>
<comment type="caution">
    <text evidence="2">The sequence shown here is derived from an EMBL/GenBank/DDBJ whole genome shotgun (WGS) entry which is preliminary data.</text>
</comment>
<evidence type="ECO:0000313" key="2">
    <source>
        <dbReference type="EMBL" id="MCH85812.1"/>
    </source>
</evidence>
<accession>A0A392ME85</accession>
<dbReference type="EMBL" id="LXQA010009181">
    <property type="protein sequence ID" value="MCH85812.1"/>
    <property type="molecule type" value="Genomic_DNA"/>
</dbReference>
<reference evidence="2 3" key="1">
    <citation type="journal article" date="2018" name="Front. Plant Sci.">
        <title>Red Clover (Trifolium pratense) and Zigzag Clover (T. medium) - A Picture of Genomic Similarities and Differences.</title>
        <authorList>
            <person name="Dluhosova J."/>
            <person name="Istvanek J."/>
            <person name="Nedelnik J."/>
            <person name="Repkova J."/>
        </authorList>
    </citation>
    <scope>NUCLEOTIDE SEQUENCE [LARGE SCALE GENOMIC DNA]</scope>
    <source>
        <strain evidence="3">cv. 10/8</strain>
        <tissue evidence="2">Leaf</tissue>
    </source>
</reference>
<gene>
    <name evidence="2" type="ORF">A2U01_0006663</name>
</gene>
<evidence type="ECO:0000256" key="1">
    <source>
        <dbReference type="SAM" id="MobiDB-lite"/>
    </source>
</evidence>
<sequence length="48" mass="5105">MDIDELVYYSDYDSLHCINLIKGETPGQSDDGGLNPPSDESSGNNGGD</sequence>
<feature type="region of interest" description="Disordered" evidence="1">
    <location>
        <begin position="23"/>
        <end position="48"/>
    </location>
</feature>
<dbReference type="AlphaFoldDB" id="A0A392ME85"/>
<dbReference type="Proteomes" id="UP000265520">
    <property type="component" value="Unassembled WGS sequence"/>
</dbReference>
<organism evidence="2 3">
    <name type="scientific">Trifolium medium</name>
    <dbReference type="NCBI Taxonomy" id="97028"/>
    <lineage>
        <taxon>Eukaryota</taxon>
        <taxon>Viridiplantae</taxon>
        <taxon>Streptophyta</taxon>
        <taxon>Embryophyta</taxon>
        <taxon>Tracheophyta</taxon>
        <taxon>Spermatophyta</taxon>
        <taxon>Magnoliopsida</taxon>
        <taxon>eudicotyledons</taxon>
        <taxon>Gunneridae</taxon>
        <taxon>Pentapetalae</taxon>
        <taxon>rosids</taxon>
        <taxon>fabids</taxon>
        <taxon>Fabales</taxon>
        <taxon>Fabaceae</taxon>
        <taxon>Papilionoideae</taxon>
        <taxon>50 kb inversion clade</taxon>
        <taxon>NPAAA clade</taxon>
        <taxon>Hologalegina</taxon>
        <taxon>IRL clade</taxon>
        <taxon>Trifolieae</taxon>
        <taxon>Trifolium</taxon>
    </lineage>
</organism>
<protein>
    <submittedName>
        <fullName evidence="2">Uncharacterized protein</fullName>
    </submittedName>
</protein>
<proteinExistence type="predicted"/>
<feature type="non-terminal residue" evidence="2">
    <location>
        <position position="48"/>
    </location>
</feature>
<evidence type="ECO:0000313" key="3">
    <source>
        <dbReference type="Proteomes" id="UP000265520"/>
    </source>
</evidence>
<keyword evidence="3" id="KW-1185">Reference proteome</keyword>